<dbReference type="Proteomes" id="UP000217528">
    <property type="component" value="Unassembled WGS sequence"/>
</dbReference>
<evidence type="ECO:0000313" key="4">
    <source>
        <dbReference type="EMBL" id="PWL08514.1"/>
    </source>
</evidence>
<keyword evidence="5" id="KW-1185">Reference proteome</keyword>
<feature type="domain" description="DUF447" evidence="2">
    <location>
        <begin position="141"/>
        <end position="193"/>
    </location>
</feature>
<dbReference type="InterPro" id="IPR016733">
    <property type="entry name" value="UCP018747"/>
</dbReference>
<proteinExistence type="predicted"/>
<evidence type="ECO:0008006" key="7">
    <source>
        <dbReference type="Google" id="ProtNLM"/>
    </source>
</evidence>
<protein>
    <recommendedName>
        <fullName evidence="7">DUF447 family protein</fullName>
    </recommendedName>
</protein>
<dbReference type="Gene3D" id="1.20.58.290">
    <property type="entry name" value="Hypothetical membrane protein ta0354_69_121"/>
    <property type="match status" value="1"/>
</dbReference>
<dbReference type="AlphaFoldDB" id="A0A2A2HCV3"/>
<evidence type="ECO:0000313" key="5">
    <source>
        <dbReference type="Proteomes" id="UP000217528"/>
    </source>
</evidence>
<dbReference type="Gene3D" id="2.30.110.10">
    <property type="entry name" value="Electron Transport, Fmn-binding Protein, Chain A"/>
    <property type="match status" value="1"/>
</dbReference>
<feature type="domain" description="DUF447" evidence="1">
    <location>
        <begin position="12"/>
        <end position="111"/>
    </location>
</feature>
<reference evidence="4 6" key="1">
    <citation type="submission" date="2016-04" db="EMBL/GenBank/DDBJ databases">
        <title>Genome sequence of Methanosphaera cuniculi DSM 4103.</title>
        <authorList>
            <person name="Poehlein A."/>
            <person name="Seedorf H."/>
            <person name="Daniel R."/>
        </authorList>
    </citation>
    <scope>NUCLEOTIDE SEQUENCE [LARGE SCALE GENOMIC DNA]</scope>
    <source>
        <strain evidence="4 6">DSM 4103</strain>
    </source>
</reference>
<gene>
    <name evidence="3" type="ORF">ASJ82_05910</name>
    <name evidence="4" type="ORF">MSCUN_05930</name>
</gene>
<dbReference type="InterPro" id="IPR007386">
    <property type="entry name" value="DUF447_N"/>
</dbReference>
<sequence length="201" mass="23366">MIDIPAEKNTLYEILLTTTNKDQSYNTKPFGITITDEDKIHITIFPNRTLKNIQRNPEILIQFTQDALTYTKSALSKLESDDYIDSDMKILKKTDYVIKAKVVDIKEEQIHDQFSRTMKAQIMCEIEDIQKLHDKIPTLSRPTAQIIEHLVKYSRVKFMNIDEKKAFLSEIDESASLINRQGNEDHKEALKLIHDALESRI</sequence>
<dbReference type="InterPro" id="IPR012349">
    <property type="entry name" value="Split_barrel_FMN-bd"/>
</dbReference>
<dbReference type="OrthoDB" id="146030at2157"/>
<organism evidence="3 5">
    <name type="scientific">Methanosphaera cuniculi</name>
    <dbReference type="NCBI Taxonomy" id="1077256"/>
    <lineage>
        <taxon>Archaea</taxon>
        <taxon>Methanobacteriati</taxon>
        <taxon>Methanobacteriota</taxon>
        <taxon>Methanomada group</taxon>
        <taxon>Methanobacteria</taxon>
        <taxon>Methanobacteriales</taxon>
        <taxon>Methanobacteriaceae</taxon>
        <taxon>Methanosphaera</taxon>
    </lineage>
</organism>
<evidence type="ECO:0000313" key="3">
    <source>
        <dbReference type="EMBL" id="PAV07205.1"/>
    </source>
</evidence>
<dbReference type="Pfam" id="PF20766">
    <property type="entry name" value="DUF447_C"/>
    <property type="match status" value="1"/>
</dbReference>
<dbReference type="SUPFAM" id="SSF50475">
    <property type="entry name" value="FMN-binding split barrel"/>
    <property type="match status" value="1"/>
</dbReference>
<reference evidence="3 5" key="2">
    <citation type="journal article" date="2017" name="BMC Genomics">
        <title>Genomic analysis of methanogenic archaea reveals a shift towards energy conservation.</title>
        <authorList>
            <person name="Gilmore S.P."/>
            <person name="Henske J.K."/>
            <person name="Sexton J.A."/>
            <person name="Solomon K.V."/>
            <person name="Seppala S."/>
            <person name="Yoo J.I."/>
            <person name="Huyett L.M."/>
            <person name="Pressman A."/>
            <person name="Cogan J.Z."/>
            <person name="Kivenson V."/>
            <person name="Peng X."/>
            <person name="Tan Y."/>
            <person name="Valentine D.L."/>
            <person name="O'Malley M.A."/>
        </authorList>
    </citation>
    <scope>NUCLEOTIDE SEQUENCE [LARGE SCALE GENOMIC DNA]</scope>
    <source>
        <strain evidence="3 5">1R-7</strain>
    </source>
</reference>
<dbReference type="PIRSF" id="PIRSF018747">
    <property type="entry name" value="UCP018747"/>
    <property type="match status" value="1"/>
</dbReference>
<accession>A0A2A2HCV3</accession>
<dbReference type="EMBL" id="LMVN01000021">
    <property type="protein sequence ID" value="PAV07205.1"/>
    <property type="molecule type" value="Genomic_DNA"/>
</dbReference>
<dbReference type="EMBL" id="LWMS01000014">
    <property type="protein sequence ID" value="PWL08514.1"/>
    <property type="molecule type" value="Genomic_DNA"/>
</dbReference>
<evidence type="ECO:0000259" key="2">
    <source>
        <dbReference type="Pfam" id="PF20766"/>
    </source>
</evidence>
<name>A0A2A2HCV3_9EURY</name>
<dbReference type="Pfam" id="PF04289">
    <property type="entry name" value="DUF447_N"/>
    <property type="match status" value="1"/>
</dbReference>
<dbReference type="Proteomes" id="UP000246004">
    <property type="component" value="Unassembled WGS sequence"/>
</dbReference>
<dbReference type="InterPro" id="IPR049288">
    <property type="entry name" value="DUF447_C"/>
</dbReference>
<comment type="caution">
    <text evidence="3">The sequence shown here is derived from an EMBL/GenBank/DDBJ whole genome shotgun (WGS) entry which is preliminary data.</text>
</comment>
<evidence type="ECO:0000259" key="1">
    <source>
        <dbReference type="Pfam" id="PF04289"/>
    </source>
</evidence>
<dbReference type="RefSeq" id="WP_095608872.1">
    <property type="nucleotide sequence ID" value="NZ_LMVN01000021.1"/>
</dbReference>
<evidence type="ECO:0000313" key="6">
    <source>
        <dbReference type="Proteomes" id="UP000246004"/>
    </source>
</evidence>